<organism evidence="7 8">
    <name type="scientific">Desulfobacca acetoxidans (strain ATCC 700848 / DSM 11109 / ASRB2)</name>
    <dbReference type="NCBI Taxonomy" id="880072"/>
    <lineage>
        <taxon>Bacteria</taxon>
        <taxon>Pseudomonadati</taxon>
        <taxon>Thermodesulfobacteriota</taxon>
        <taxon>Desulfobaccia</taxon>
        <taxon>Desulfobaccales</taxon>
        <taxon>Desulfobaccaceae</taxon>
        <taxon>Desulfobacca</taxon>
    </lineage>
</organism>
<evidence type="ECO:0000259" key="6">
    <source>
        <dbReference type="Pfam" id="PF03460"/>
    </source>
</evidence>
<evidence type="ECO:0000256" key="3">
    <source>
        <dbReference type="ARBA" id="ARBA00023004"/>
    </source>
</evidence>
<dbReference type="GO" id="GO:0020037">
    <property type="term" value="F:heme binding"/>
    <property type="evidence" value="ECO:0007669"/>
    <property type="project" value="InterPro"/>
</dbReference>
<dbReference type="SUPFAM" id="SSF56014">
    <property type="entry name" value="Nitrite and sulphite reductase 4Fe-4S domain-like"/>
    <property type="match status" value="1"/>
</dbReference>
<dbReference type="Pfam" id="PF03460">
    <property type="entry name" value="NIR_SIR_ferr"/>
    <property type="match status" value="1"/>
</dbReference>
<dbReference type="InterPro" id="IPR045854">
    <property type="entry name" value="NO2/SO3_Rdtase_4Fe4S_sf"/>
</dbReference>
<evidence type="ECO:0000259" key="5">
    <source>
        <dbReference type="Pfam" id="PF01077"/>
    </source>
</evidence>
<dbReference type="InterPro" id="IPR011806">
    <property type="entry name" value="DsrA"/>
</dbReference>
<dbReference type="GO" id="GO:0051539">
    <property type="term" value="F:4 iron, 4 sulfur cluster binding"/>
    <property type="evidence" value="ECO:0007669"/>
    <property type="project" value="UniProtKB-KW"/>
</dbReference>
<keyword evidence="1" id="KW-0004">4Fe-4S</keyword>
<name>F2NJG0_DESAR</name>
<accession>F2NJG0</accession>
<dbReference type="GO" id="GO:0018551">
    <property type="term" value="F:dissimilatory sulfite reductase (NADH) activity"/>
    <property type="evidence" value="ECO:0007669"/>
    <property type="project" value="InterPro"/>
</dbReference>
<dbReference type="GO" id="GO:0000103">
    <property type="term" value="P:sulfate assimilation"/>
    <property type="evidence" value="ECO:0007669"/>
    <property type="project" value="TreeGrafter"/>
</dbReference>
<feature type="domain" description="Nitrite/sulphite reductase 4Fe-4S" evidence="5">
    <location>
        <begin position="151"/>
        <end position="377"/>
    </location>
</feature>
<evidence type="ECO:0000256" key="1">
    <source>
        <dbReference type="ARBA" id="ARBA00022485"/>
    </source>
</evidence>
<proteinExistence type="predicted"/>
<dbReference type="SUPFAM" id="SSF55124">
    <property type="entry name" value="Nitrite/Sulfite reductase N-terminal domain-like"/>
    <property type="match status" value="1"/>
</dbReference>
<evidence type="ECO:0000256" key="2">
    <source>
        <dbReference type="ARBA" id="ARBA00022723"/>
    </source>
</evidence>
<dbReference type="GO" id="GO:0046872">
    <property type="term" value="F:metal ion binding"/>
    <property type="evidence" value="ECO:0007669"/>
    <property type="project" value="UniProtKB-KW"/>
</dbReference>
<dbReference type="HOGENOM" id="CLU_660112_0_0_7"/>
<protein>
    <submittedName>
        <fullName evidence="7">Sulfite reductase, dissimilatory-type alpha subunit</fullName>
        <ecNumber evidence="7">1.8.99.3</ecNumber>
    </submittedName>
</protein>
<dbReference type="EC" id="1.8.99.3" evidence="7"/>
<evidence type="ECO:0000256" key="4">
    <source>
        <dbReference type="ARBA" id="ARBA00023014"/>
    </source>
</evidence>
<keyword evidence="2" id="KW-0479">Metal-binding</keyword>
<dbReference type="GO" id="GO:0016002">
    <property type="term" value="F:sulfite reductase activity"/>
    <property type="evidence" value="ECO:0007669"/>
    <property type="project" value="TreeGrafter"/>
</dbReference>
<dbReference type="KEGG" id="dao:Desac_1623"/>
<dbReference type="Gene3D" id="3.30.70.2500">
    <property type="match status" value="1"/>
</dbReference>
<feature type="domain" description="Nitrite/Sulfite reductase ferredoxin-like" evidence="6">
    <location>
        <begin position="80"/>
        <end position="142"/>
    </location>
</feature>
<dbReference type="RefSeq" id="WP_013706582.1">
    <property type="nucleotide sequence ID" value="NC_015388.1"/>
</dbReference>
<dbReference type="EMBL" id="CP002629">
    <property type="protein sequence ID" value="AEB09472.1"/>
    <property type="molecule type" value="Genomic_DNA"/>
</dbReference>
<dbReference type="NCBIfam" id="TIGR02064">
    <property type="entry name" value="dsrA"/>
    <property type="match status" value="1"/>
</dbReference>
<dbReference type="GO" id="GO:0050311">
    <property type="term" value="F:sulfite reductase (ferredoxin) activity"/>
    <property type="evidence" value="ECO:0007669"/>
    <property type="project" value="TreeGrafter"/>
</dbReference>
<dbReference type="PANTHER" id="PTHR11493:SF54">
    <property type="entry name" value="ANAEROBIC SULFITE REDUCTASE SUBUNIT C"/>
    <property type="match status" value="1"/>
</dbReference>
<dbReference type="Gene3D" id="3.30.70.20">
    <property type="match status" value="1"/>
</dbReference>
<keyword evidence="8" id="KW-1185">Reference proteome</keyword>
<reference evidence="7 8" key="1">
    <citation type="journal article" date="2011" name="Stand. Genomic Sci.">
        <title>Complete genome sequence of the acetate-degrading sulfate reducer Desulfobacca acetoxidans type strain (ASRB2).</title>
        <authorList>
            <person name="Goker M."/>
            <person name="Teshima H."/>
            <person name="Lapidus A."/>
            <person name="Nolan M."/>
            <person name="Lucas S."/>
            <person name="Hammon N."/>
            <person name="Deshpande S."/>
            <person name="Cheng J.F."/>
            <person name="Tapia R."/>
            <person name="Han C."/>
            <person name="Goodwin L."/>
            <person name="Pitluck S."/>
            <person name="Huntemann M."/>
            <person name="Liolios K."/>
            <person name="Ivanova N."/>
            <person name="Pagani I."/>
            <person name="Mavromatis K."/>
            <person name="Ovchinikova G."/>
            <person name="Pati A."/>
            <person name="Chen A."/>
            <person name="Palaniappan K."/>
            <person name="Land M."/>
            <person name="Hauser L."/>
            <person name="Brambilla E.M."/>
            <person name="Rohde M."/>
            <person name="Spring S."/>
            <person name="Detter J.C."/>
            <person name="Woyke T."/>
            <person name="Bristow J."/>
            <person name="Eisen J.A."/>
            <person name="Markowitz V."/>
            <person name="Hugenholtz P."/>
            <person name="Kyrpides N.C."/>
            <person name="Klenk H.P."/>
        </authorList>
    </citation>
    <scope>NUCLEOTIDE SEQUENCE [LARGE SCALE GENOMIC DNA]</scope>
    <source>
        <strain evidence="8">ATCC 700848 / DSM 11109 / ASRB2</strain>
    </source>
</reference>
<dbReference type="Gene3D" id="6.10.140.1420">
    <property type="match status" value="1"/>
</dbReference>
<keyword evidence="4" id="KW-0411">Iron-sulfur</keyword>
<dbReference type="eggNOG" id="COG2221">
    <property type="taxonomic scope" value="Bacteria"/>
</dbReference>
<gene>
    <name evidence="7" type="ordered locus">Desac_1623</name>
</gene>
<dbReference type="Pfam" id="PF01077">
    <property type="entry name" value="NIR_SIR"/>
    <property type="match status" value="1"/>
</dbReference>
<keyword evidence="7" id="KW-0560">Oxidoreductase</keyword>
<dbReference type="InterPro" id="IPR045169">
    <property type="entry name" value="NO2/SO3_Rdtase_4Fe4S_prot"/>
</dbReference>
<evidence type="ECO:0000313" key="8">
    <source>
        <dbReference type="Proteomes" id="UP000000483"/>
    </source>
</evidence>
<dbReference type="InterPro" id="IPR006067">
    <property type="entry name" value="NO2/SO3_Rdtase_4Fe4S_dom"/>
</dbReference>
<reference evidence="8" key="2">
    <citation type="submission" date="2011-03" db="EMBL/GenBank/DDBJ databases">
        <title>The complete genome of Desulfobacca acetoxidans DSM 11109.</title>
        <authorList>
            <consortium name="US DOE Joint Genome Institute (JGI-PGF)"/>
            <person name="Lucas S."/>
            <person name="Copeland A."/>
            <person name="Lapidus A."/>
            <person name="Bruce D."/>
            <person name="Goodwin L."/>
            <person name="Pitluck S."/>
            <person name="Peters L."/>
            <person name="Kyrpides N."/>
            <person name="Mavromatis K."/>
            <person name="Ivanova N."/>
            <person name="Ovchinnikova G."/>
            <person name="Teshima H."/>
            <person name="Detter J.C."/>
            <person name="Han C."/>
            <person name="Land M."/>
            <person name="Hauser L."/>
            <person name="Markowitz V."/>
            <person name="Cheng J.-F."/>
            <person name="Hugenholtz P."/>
            <person name="Woyke T."/>
            <person name="Wu D."/>
            <person name="Spring S."/>
            <person name="Schueler E."/>
            <person name="Brambilla E."/>
            <person name="Klenk H.-P."/>
            <person name="Eisen J.A."/>
        </authorList>
    </citation>
    <scope>NUCLEOTIDE SEQUENCE [LARGE SCALE GENOMIC DNA]</scope>
    <source>
        <strain evidence="8">ATCC 700848 / DSM 11109 / ASRB2</strain>
    </source>
</reference>
<sequence>MHKTPLLDQLESGPYPSFVTDLKRLLPTKPQVNDLLGQLERSYKEKITHWKHGGIVGVLGYGSGIIGRYSDLPNEFPGLEHFHTMRINQPSGWFYTSAAIRELCDIWDQYGSGVLNMHGATGDIVFLGTRTEELEPCFQALARKGFDIGGSGSAMRSPSCCVGPARCEWSCYDTLEACYDITQEYQFELHRPSFPYKFKFKFSGCPNDCVASVARADCSVIGVWKDDIRIDQSAVKAYAGGELKPRGGGSPYAKLDIQADVVELCPTGCMSFDGSTLKIDNRNCNHCMHCINLMPQALRPGTETGATLLIGSHAPILEGAQMSWVIVPFMEMEPPYDNLKEIAGNIMEWWAENGKNRERVGELILRLGMRNFLEALGLPPVPQSIKIPRANPFFFWKDADFEAEAAGKKYYTTK</sequence>
<dbReference type="AlphaFoldDB" id="F2NJG0"/>
<keyword evidence="3" id="KW-0408">Iron</keyword>
<dbReference type="PANTHER" id="PTHR11493">
    <property type="entry name" value="SULFITE REDUCTASE [NADPH] SUBUNIT BETA-RELATED"/>
    <property type="match status" value="1"/>
</dbReference>
<evidence type="ECO:0000313" key="7">
    <source>
        <dbReference type="EMBL" id="AEB09472.1"/>
    </source>
</evidence>
<dbReference type="InterPro" id="IPR036136">
    <property type="entry name" value="Nit/Sulf_reduc_fer-like_dom_sf"/>
</dbReference>
<dbReference type="InterPro" id="IPR005117">
    <property type="entry name" value="NiRdtase/SiRdtase_haem-b_fer"/>
</dbReference>
<dbReference type="STRING" id="880072.Desac_1623"/>
<dbReference type="SUPFAM" id="SSF54862">
    <property type="entry name" value="4Fe-4S ferredoxins"/>
    <property type="match status" value="1"/>
</dbReference>
<dbReference type="Gene3D" id="3.30.413.10">
    <property type="entry name" value="Sulfite Reductase Hemoprotein, domain 1"/>
    <property type="match status" value="1"/>
</dbReference>
<dbReference type="GO" id="GO:0009337">
    <property type="term" value="C:sulfite reductase complex (NADPH)"/>
    <property type="evidence" value="ECO:0007669"/>
    <property type="project" value="TreeGrafter"/>
</dbReference>
<dbReference type="OrthoDB" id="9800558at2"/>
<dbReference type="Proteomes" id="UP000000483">
    <property type="component" value="Chromosome"/>
</dbReference>